<proteinExistence type="predicted"/>
<dbReference type="PROSITE" id="PS51257">
    <property type="entry name" value="PROKAR_LIPOPROTEIN"/>
    <property type="match status" value="1"/>
</dbReference>
<keyword evidence="1" id="KW-0472">Membrane</keyword>
<keyword evidence="3" id="KW-1185">Reference proteome</keyword>
<accession>A0ABS9MDT7</accession>
<dbReference type="EMBL" id="JAKNJB010000053">
    <property type="protein sequence ID" value="MCG4528987.1"/>
    <property type="molecule type" value="Genomic_DNA"/>
</dbReference>
<comment type="caution">
    <text evidence="2">The sequence shown here is derived from an EMBL/GenBank/DDBJ whole genome shotgun (WGS) entry which is preliminary data.</text>
</comment>
<sequence length="55" mass="5532">MRILLTIYLAVTTAGYIYVGAACMGKRHAPGAGTVGLLLGLLGGGLAWAVMLGVV</sequence>
<organism evidence="2 3">
    <name type="scientific">Intestinimonas massiliensis</name>
    <name type="common">ex Afouda et al. 2020</name>
    <dbReference type="NCBI Taxonomy" id="1673721"/>
    <lineage>
        <taxon>Bacteria</taxon>
        <taxon>Bacillati</taxon>
        <taxon>Bacillota</taxon>
        <taxon>Clostridia</taxon>
        <taxon>Eubacteriales</taxon>
        <taxon>Intestinimonas</taxon>
    </lineage>
</organism>
<reference evidence="2 3" key="1">
    <citation type="submission" date="2022-01" db="EMBL/GenBank/DDBJ databases">
        <title>Collection of gut derived symbiotic bacterial strains cultured from healthy donors.</title>
        <authorList>
            <person name="Lin H."/>
            <person name="Kohout C."/>
            <person name="Waligurski E."/>
            <person name="Pamer E.G."/>
        </authorList>
    </citation>
    <scope>NUCLEOTIDE SEQUENCE [LARGE SCALE GENOMIC DNA]</scope>
    <source>
        <strain evidence="2 3">DFI.3.7</strain>
    </source>
</reference>
<dbReference type="RefSeq" id="WP_238075193.1">
    <property type="nucleotide sequence ID" value="NZ_JAKNJB010000053.1"/>
</dbReference>
<evidence type="ECO:0000256" key="1">
    <source>
        <dbReference type="SAM" id="Phobius"/>
    </source>
</evidence>
<keyword evidence="1" id="KW-0812">Transmembrane</keyword>
<dbReference type="Proteomes" id="UP001200313">
    <property type="component" value="Unassembled WGS sequence"/>
</dbReference>
<name>A0ABS9MDT7_9FIRM</name>
<keyword evidence="1" id="KW-1133">Transmembrane helix</keyword>
<gene>
    <name evidence="2" type="ORF">L0P79_18280</name>
</gene>
<evidence type="ECO:0000313" key="2">
    <source>
        <dbReference type="EMBL" id="MCG4528987.1"/>
    </source>
</evidence>
<protein>
    <submittedName>
        <fullName evidence="2">Uncharacterized protein</fullName>
    </submittedName>
</protein>
<feature type="transmembrane region" description="Helical" evidence="1">
    <location>
        <begin position="32"/>
        <end position="54"/>
    </location>
</feature>
<evidence type="ECO:0000313" key="3">
    <source>
        <dbReference type="Proteomes" id="UP001200313"/>
    </source>
</evidence>